<dbReference type="AlphaFoldDB" id="A0A942T7K1"/>
<sequence length="153" mass="17198">MPTGMYQTEVDIPINKVWDFVKDMDNWAPLIPGYIQHRKFTNRQSTWEFNSNIGFIKKKISLMITIKEWIQPTKITFQLKGVNEGLSGEGYFLAEAVDKNKTKITGFLELTAGGAIGPVVNAILKSQLPKVTTDMVTAIATKLEQVHNNVSRV</sequence>
<dbReference type="Proteomes" id="UP000677265">
    <property type="component" value="Unassembled WGS sequence"/>
</dbReference>
<name>A0A942T7K1_9BACI</name>
<evidence type="ECO:0000313" key="2">
    <source>
        <dbReference type="EMBL" id="MCH6268988.1"/>
    </source>
</evidence>
<dbReference type="CDD" id="cd07812">
    <property type="entry name" value="SRPBCC"/>
    <property type="match status" value="1"/>
</dbReference>
<proteinExistence type="predicted"/>
<keyword evidence="3" id="KW-1185">Reference proteome</keyword>
<comment type="caution">
    <text evidence="1">The sequence shown here is derived from an EMBL/GenBank/DDBJ whole genome shotgun (WGS) entry which is preliminary data.</text>
</comment>
<reference evidence="1" key="1">
    <citation type="submission" date="2021-05" db="EMBL/GenBank/DDBJ databases">
        <title>Novel Bacillus species.</title>
        <authorList>
            <person name="Liu G."/>
        </authorList>
    </citation>
    <scope>NUCLEOTIDE SEQUENCE</scope>
    <source>
        <strain evidence="1 3">FJAT-50051</strain>
    </source>
</reference>
<evidence type="ECO:0000313" key="1">
    <source>
        <dbReference type="EMBL" id="MBS4187654.1"/>
    </source>
</evidence>
<dbReference type="Pfam" id="PF06240">
    <property type="entry name" value="COXG"/>
    <property type="match status" value="1"/>
</dbReference>
<accession>A0A942T7K1</accession>
<dbReference type="SUPFAM" id="SSF55961">
    <property type="entry name" value="Bet v1-like"/>
    <property type="match status" value="1"/>
</dbReference>
<gene>
    <name evidence="2" type="ORF">KHB02_026000</name>
    <name evidence="1" type="ORF">KHB02_40480</name>
</gene>
<dbReference type="EMBL" id="JAGYPE020000075">
    <property type="protein sequence ID" value="MCH6268988.1"/>
    <property type="molecule type" value="Genomic_DNA"/>
</dbReference>
<evidence type="ECO:0000313" key="3">
    <source>
        <dbReference type="Proteomes" id="UP000677265"/>
    </source>
</evidence>
<dbReference type="RefSeq" id="WP_213147496.1">
    <property type="nucleotide sequence ID" value="NZ_JAGYPE020000075.1"/>
</dbReference>
<organism evidence="1">
    <name type="scientific">Neobacillus citreus</name>
    <dbReference type="NCBI Taxonomy" id="2833578"/>
    <lineage>
        <taxon>Bacteria</taxon>
        <taxon>Bacillati</taxon>
        <taxon>Bacillota</taxon>
        <taxon>Bacilli</taxon>
        <taxon>Bacillales</taxon>
        <taxon>Bacillaceae</taxon>
        <taxon>Neobacillus</taxon>
    </lineage>
</organism>
<dbReference type="InterPro" id="IPR023393">
    <property type="entry name" value="START-like_dom_sf"/>
</dbReference>
<dbReference type="EMBL" id="JAGYPE010000009">
    <property type="protein sequence ID" value="MBS4187654.1"/>
    <property type="molecule type" value="Genomic_DNA"/>
</dbReference>
<dbReference type="Gene3D" id="3.30.530.20">
    <property type="match status" value="1"/>
</dbReference>
<dbReference type="InterPro" id="IPR010419">
    <property type="entry name" value="CO_DH_gsu"/>
</dbReference>
<protein>
    <submittedName>
        <fullName evidence="1">SRPBCC family protein</fullName>
    </submittedName>
</protein>